<dbReference type="InterPro" id="IPR050155">
    <property type="entry name" value="HAD-like_hydrolase_sf"/>
</dbReference>
<dbReference type="SFLD" id="SFLDS00003">
    <property type="entry name" value="Haloacid_Dehalogenase"/>
    <property type="match status" value="1"/>
</dbReference>
<dbReference type="SFLD" id="SFLDG01129">
    <property type="entry name" value="C1.5:_HAD__Beta-PGM__Phosphata"/>
    <property type="match status" value="1"/>
</dbReference>
<accession>A0ABT1RZH2</accession>
<dbReference type="GO" id="GO:0016746">
    <property type="term" value="F:acyltransferase activity"/>
    <property type="evidence" value="ECO:0007669"/>
    <property type="project" value="UniProtKB-KW"/>
</dbReference>
<dbReference type="InterPro" id="IPR016181">
    <property type="entry name" value="Acyl_CoA_acyltransferase"/>
</dbReference>
<dbReference type="EC" id="2.3.1.-" evidence="2"/>
<dbReference type="SUPFAM" id="SSF56784">
    <property type="entry name" value="HAD-like"/>
    <property type="match status" value="1"/>
</dbReference>
<dbReference type="SUPFAM" id="SSF55729">
    <property type="entry name" value="Acyl-CoA N-acyltransferases (Nat)"/>
    <property type="match status" value="1"/>
</dbReference>
<proteinExistence type="predicted"/>
<dbReference type="CDD" id="cd04301">
    <property type="entry name" value="NAT_SF"/>
    <property type="match status" value="1"/>
</dbReference>
<organism evidence="2 3">
    <name type="scientific">Neglectibacter timonensis</name>
    <dbReference type="NCBI Taxonomy" id="1776382"/>
    <lineage>
        <taxon>Bacteria</taxon>
        <taxon>Bacillati</taxon>
        <taxon>Bacillota</taxon>
        <taxon>Clostridia</taxon>
        <taxon>Eubacteriales</taxon>
        <taxon>Oscillospiraceae</taxon>
        <taxon>Neglectibacter</taxon>
    </lineage>
</organism>
<dbReference type="PANTHER" id="PTHR43434">
    <property type="entry name" value="PHOSPHOGLYCOLATE PHOSPHATASE"/>
    <property type="match status" value="1"/>
</dbReference>
<dbReference type="InterPro" id="IPR023198">
    <property type="entry name" value="PGP-like_dom2"/>
</dbReference>
<gene>
    <name evidence="2" type="ORF">NE695_09140</name>
</gene>
<reference evidence="2 3" key="1">
    <citation type="submission" date="2022-06" db="EMBL/GenBank/DDBJ databases">
        <title>Isolation of gut microbiota from human fecal samples.</title>
        <authorList>
            <person name="Pamer E.G."/>
            <person name="Barat B."/>
            <person name="Waligurski E."/>
            <person name="Medina S."/>
            <person name="Paddock L."/>
            <person name="Mostad J."/>
        </authorList>
    </citation>
    <scope>NUCLEOTIDE SEQUENCE [LARGE SCALE GENOMIC DNA]</scope>
    <source>
        <strain evidence="2 3">DFI.9.73</strain>
    </source>
</reference>
<dbReference type="Pfam" id="PF13302">
    <property type="entry name" value="Acetyltransf_3"/>
    <property type="match status" value="1"/>
</dbReference>
<sequence>MENRERYLIWDWNGTLLDDVETCVDVMNGMLERRGLAPLKSVECYRGIFTFPVREYYKKAGLDPARESFEKLALEYISEYNRRALSCGLVPYAREILREAEAMGFRQLLVSATESETLEEQAEQYGLTGCFEAVLGAENFLGEGKAGVARRYLEERNVAPNQAIFVGDTVHDCEVAQTVGSPCVLTASGHQDRPRLEAMGVPVLGGLEELPAYLKGLRLRPLRAEDASAVFAMTSDPRVARYMRFDTHESLGEAQELIAAYGKRGGLAFLAETLDGSPIGVAALKREGTESEEADLSVFSRPEYWGKGYNGIILRELLRRGERAGIRSVRGYVVSENRGSCRLLENCGFTVERQLQFDDLSGGLFVFCRRLG</sequence>
<feature type="domain" description="N-acetyltransferase" evidence="1">
    <location>
        <begin position="217"/>
        <end position="371"/>
    </location>
</feature>
<keyword evidence="3" id="KW-1185">Reference proteome</keyword>
<keyword evidence="2" id="KW-0808">Transferase</keyword>
<keyword evidence="2" id="KW-0012">Acyltransferase</keyword>
<dbReference type="GeneID" id="90533659"/>
<dbReference type="Gene3D" id="3.40.50.1000">
    <property type="entry name" value="HAD superfamily/HAD-like"/>
    <property type="match status" value="1"/>
</dbReference>
<dbReference type="InterPro" id="IPR036412">
    <property type="entry name" value="HAD-like_sf"/>
</dbReference>
<protein>
    <submittedName>
        <fullName evidence="2">GNAT family N-acetyltransferase</fullName>
        <ecNumber evidence="2">2.3.1.-</ecNumber>
    </submittedName>
</protein>
<evidence type="ECO:0000313" key="3">
    <source>
        <dbReference type="Proteomes" id="UP001524473"/>
    </source>
</evidence>
<dbReference type="InterPro" id="IPR000182">
    <property type="entry name" value="GNAT_dom"/>
</dbReference>
<dbReference type="PANTHER" id="PTHR43434:SF1">
    <property type="entry name" value="PHOSPHOGLYCOLATE PHOSPHATASE"/>
    <property type="match status" value="1"/>
</dbReference>
<dbReference type="InterPro" id="IPR041492">
    <property type="entry name" value="HAD_2"/>
</dbReference>
<dbReference type="EMBL" id="JANFZH010000018">
    <property type="protein sequence ID" value="MCQ4840077.1"/>
    <property type="molecule type" value="Genomic_DNA"/>
</dbReference>
<evidence type="ECO:0000259" key="1">
    <source>
        <dbReference type="PROSITE" id="PS51186"/>
    </source>
</evidence>
<dbReference type="RefSeq" id="WP_066866945.1">
    <property type="nucleotide sequence ID" value="NZ_CABKVV010000014.1"/>
</dbReference>
<evidence type="ECO:0000313" key="2">
    <source>
        <dbReference type="EMBL" id="MCQ4840077.1"/>
    </source>
</evidence>
<name>A0ABT1RZH2_9FIRM</name>
<dbReference type="Gene3D" id="1.10.150.240">
    <property type="entry name" value="Putative phosphatase, domain 2"/>
    <property type="match status" value="1"/>
</dbReference>
<dbReference type="Proteomes" id="UP001524473">
    <property type="component" value="Unassembled WGS sequence"/>
</dbReference>
<dbReference type="Gene3D" id="3.40.630.30">
    <property type="match status" value="1"/>
</dbReference>
<dbReference type="PROSITE" id="PS51186">
    <property type="entry name" value="GNAT"/>
    <property type="match status" value="1"/>
</dbReference>
<dbReference type="Pfam" id="PF13419">
    <property type="entry name" value="HAD_2"/>
    <property type="match status" value="1"/>
</dbReference>
<dbReference type="InterPro" id="IPR023214">
    <property type="entry name" value="HAD_sf"/>
</dbReference>
<comment type="caution">
    <text evidence="2">The sequence shown here is derived from an EMBL/GenBank/DDBJ whole genome shotgun (WGS) entry which is preliminary data.</text>
</comment>